<evidence type="ECO:0000256" key="1">
    <source>
        <dbReference type="SAM" id="MobiDB-lite"/>
    </source>
</evidence>
<protein>
    <submittedName>
        <fullName evidence="2">Uncharacterized protein</fullName>
    </submittedName>
</protein>
<dbReference type="GO" id="GO:0005737">
    <property type="term" value="C:cytoplasm"/>
    <property type="evidence" value="ECO:0007669"/>
    <property type="project" value="TreeGrafter"/>
</dbReference>
<dbReference type="PANTHER" id="PTHR35020">
    <property type="entry name" value="N-ACETYLGLUCOSAMINE-INDUCED PROTEIN 1"/>
    <property type="match status" value="1"/>
</dbReference>
<keyword evidence="3" id="KW-1185">Reference proteome</keyword>
<feature type="compositionally biased region" description="Low complexity" evidence="1">
    <location>
        <begin position="284"/>
        <end position="298"/>
    </location>
</feature>
<feature type="compositionally biased region" description="Low complexity" evidence="1">
    <location>
        <begin position="53"/>
        <end position="82"/>
    </location>
</feature>
<feature type="compositionally biased region" description="Polar residues" evidence="1">
    <location>
        <begin position="38"/>
        <end position="52"/>
    </location>
</feature>
<feature type="region of interest" description="Disordered" evidence="1">
    <location>
        <begin position="277"/>
        <end position="298"/>
    </location>
</feature>
<organism evidence="2 3">
    <name type="scientific">Linnemannia elongata AG-77</name>
    <dbReference type="NCBI Taxonomy" id="1314771"/>
    <lineage>
        <taxon>Eukaryota</taxon>
        <taxon>Fungi</taxon>
        <taxon>Fungi incertae sedis</taxon>
        <taxon>Mucoromycota</taxon>
        <taxon>Mortierellomycotina</taxon>
        <taxon>Mortierellomycetes</taxon>
        <taxon>Mortierellales</taxon>
        <taxon>Mortierellaceae</taxon>
        <taxon>Linnemannia</taxon>
    </lineage>
</organism>
<gene>
    <name evidence="2" type="ORF">K457DRAFT_134022</name>
</gene>
<proteinExistence type="predicted"/>
<feature type="region of interest" description="Disordered" evidence="1">
    <location>
        <begin position="149"/>
        <end position="194"/>
    </location>
</feature>
<evidence type="ECO:0000313" key="2">
    <source>
        <dbReference type="EMBL" id="OAQ33660.1"/>
    </source>
</evidence>
<name>A0A197K843_9FUNG</name>
<feature type="region of interest" description="Disordered" evidence="1">
    <location>
        <begin position="31"/>
        <end position="88"/>
    </location>
</feature>
<evidence type="ECO:0000313" key="3">
    <source>
        <dbReference type="Proteomes" id="UP000078512"/>
    </source>
</evidence>
<dbReference type="EMBL" id="KV442020">
    <property type="protein sequence ID" value="OAQ33660.1"/>
    <property type="molecule type" value="Genomic_DNA"/>
</dbReference>
<dbReference type="PANTHER" id="PTHR35020:SF2">
    <property type="entry name" value="N-ACETYLGLUCOSAMINE-INDUCED PROTEIN 1"/>
    <property type="match status" value="1"/>
</dbReference>
<dbReference type="Pfam" id="PF12239">
    <property type="entry name" value="DUF3605"/>
    <property type="match status" value="1"/>
</dbReference>
<accession>A0A197K843</accession>
<dbReference type="OrthoDB" id="498286at2759"/>
<feature type="compositionally biased region" description="Low complexity" evidence="1">
    <location>
        <begin position="171"/>
        <end position="182"/>
    </location>
</feature>
<sequence length="298" mass="33275">MAVDYIPQQNTKDNILTMQEYQQQQLQRKKGAQFKGTLDTSLAQRTLAQQLKSTTSTPSSKSDSHSPSDSTITTPSSATSSPRKPFVFKKPTKHQFSWSELTKMVASKDLGPMGRSEAVQAAYQKAIKRRTKKYGSPDEYIRQRILHWPPAEKTNGDDASSPHSYSDGNESSSSSTSSSLSPPSSPTGPVDPLEVNLKKNEFPYSVKPGIEHWLIWSRQPLTDEVWIRRYLEERLPGRDYLFFINPPELRSVPTISHVQVFTKGEGEVLDEEDMELKKEEREAATAASTPVSAVAAAE</sequence>
<dbReference type="InterPro" id="IPR022036">
    <property type="entry name" value="DUF3605"/>
</dbReference>
<dbReference type="Proteomes" id="UP000078512">
    <property type="component" value="Unassembled WGS sequence"/>
</dbReference>
<feature type="compositionally biased region" description="Polar residues" evidence="1">
    <location>
        <begin position="157"/>
        <end position="170"/>
    </location>
</feature>
<dbReference type="AlphaFoldDB" id="A0A197K843"/>
<reference evidence="2 3" key="1">
    <citation type="submission" date="2016-05" db="EMBL/GenBank/DDBJ databases">
        <title>Genome sequencing reveals origins of a unique bacterial endosymbiosis in the earliest lineages of terrestrial Fungi.</title>
        <authorList>
            <consortium name="DOE Joint Genome Institute"/>
            <person name="Uehling J."/>
            <person name="Gryganskyi A."/>
            <person name="Hameed K."/>
            <person name="Tschaplinski T."/>
            <person name="Misztal P."/>
            <person name="Wu S."/>
            <person name="Desiro A."/>
            <person name="Vande Pol N."/>
            <person name="Du Z.-Y."/>
            <person name="Zienkiewicz A."/>
            <person name="Zienkiewicz K."/>
            <person name="Morin E."/>
            <person name="Tisserant E."/>
            <person name="Splivallo R."/>
            <person name="Hainaut M."/>
            <person name="Henrissat B."/>
            <person name="Ohm R."/>
            <person name="Kuo A."/>
            <person name="Yan J."/>
            <person name="Lipzen A."/>
            <person name="Nolan M."/>
            <person name="Labutti K."/>
            <person name="Barry K."/>
            <person name="Goldstein A."/>
            <person name="Labbe J."/>
            <person name="Schadt C."/>
            <person name="Tuskan G."/>
            <person name="Grigoriev I."/>
            <person name="Martin F."/>
            <person name="Vilgalys R."/>
            <person name="Bonito G."/>
        </authorList>
    </citation>
    <scope>NUCLEOTIDE SEQUENCE [LARGE SCALE GENOMIC DNA]</scope>
    <source>
        <strain evidence="2 3">AG-77</strain>
    </source>
</reference>
<dbReference type="STRING" id="1314771.A0A197K843"/>
<dbReference type="GO" id="GO:0006044">
    <property type="term" value="P:N-acetylglucosamine metabolic process"/>
    <property type="evidence" value="ECO:0007669"/>
    <property type="project" value="TreeGrafter"/>
</dbReference>